<evidence type="ECO:0000256" key="8">
    <source>
        <dbReference type="ARBA" id="ARBA00023224"/>
    </source>
</evidence>
<dbReference type="PANTHER" id="PTHR24249:SF411">
    <property type="entry name" value="G-PROTEIN COUPLED RECEPTORS FAMILY 1 PROFILE DOMAIN-CONTAINING PROTEIN"/>
    <property type="match status" value="1"/>
</dbReference>
<feature type="transmembrane region" description="Helical" evidence="10">
    <location>
        <begin position="140"/>
        <end position="165"/>
    </location>
</feature>
<evidence type="ECO:0000256" key="3">
    <source>
        <dbReference type="ARBA" id="ARBA00022692"/>
    </source>
</evidence>
<dbReference type="KEGG" id="aplc:110977168"/>
<evidence type="ECO:0000256" key="1">
    <source>
        <dbReference type="ARBA" id="ARBA00004651"/>
    </source>
</evidence>
<keyword evidence="6 10" id="KW-0472">Membrane</keyword>
<keyword evidence="7 9" id="KW-0675">Receptor</keyword>
<evidence type="ECO:0000313" key="12">
    <source>
        <dbReference type="Proteomes" id="UP000694845"/>
    </source>
</evidence>
<keyword evidence="4 10" id="KW-1133">Transmembrane helix</keyword>
<feature type="domain" description="G-protein coupled receptors family 1 profile" evidence="11">
    <location>
        <begin position="39"/>
        <end position="295"/>
    </location>
</feature>
<comment type="subcellular location">
    <subcellularLocation>
        <location evidence="1">Cell membrane</location>
        <topology evidence="1">Multi-pass membrane protein</topology>
    </subcellularLocation>
</comment>
<proteinExistence type="inferred from homology"/>
<dbReference type="OrthoDB" id="10042731at2759"/>
<keyword evidence="5 9" id="KW-0297">G-protein coupled receptor</keyword>
<dbReference type="PROSITE" id="PS00237">
    <property type="entry name" value="G_PROTEIN_RECEP_F1_1"/>
    <property type="match status" value="1"/>
</dbReference>
<protein>
    <submittedName>
        <fullName evidence="13">Beta-4C adrenergic receptor-like</fullName>
    </submittedName>
</protein>
<dbReference type="SUPFAM" id="SSF81321">
    <property type="entry name" value="Family A G protein-coupled receptor-like"/>
    <property type="match status" value="1"/>
</dbReference>
<evidence type="ECO:0000256" key="7">
    <source>
        <dbReference type="ARBA" id="ARBA00023170"/>
    </source>
</evidence>
<dbReference type="InterPro" id="IPR000276">
    <property type="entry name" value="GPCR_Rhodpsn"/>
</dbReference>
<feature type="transmembrane region" description="Helical" evidence="10">
    <location>
        <begin position="185"/>
        <end position="209"/>
    </location>
</feature>
<feature type="transmembrane region" description="Helical" evidence="10">
    <location>
        <begin position="59"/>
        <end position="78"/>
    </location>
</feature>
<evidence type="ECO:0000256" key="4">
    <source>
        <dbReference type="ARBA" id="ARBA00022989"/>
    </source>
</evidence>
<evidence type="ECO:0000256" key="10">
    <source>
        <dbReference type="SAM" id="Phobius"/>
    </source>
</evidence>
<evidence type="ECO:0000256" key="5">
    <source>
        <dbReference type="ARBA" id="ARBA00023040"/>
    </source>
</evidence>
<dbReference type="RefSeq" id="XP_022086745.1">
    <property type="nucleotide sequence ID" value="XM_022231053.1"/>
</dbReference>
<keyword evidence="8 9" id="KW-0807">Transducer</keyword>
<keyword evidence="12" id="KW-1185">Reference proteome</keyword>
<dbReference type="InterPro" id="IPR050569">
    <property type="entry name" value="TAAR"/>
</dbReference>
<accession>A0A8B7Y353</accession>
<evidence type="ECO:0000256" key="6">
    <source>
        <dbReference type="ARBA" id="ARBA00023136"/>
    </source>
</evidence>
<dbReference type="PRINTS" id="PR00237">
    <property type="entry name" value="GPCRRHODOPSN"/>
</dbReference>
<organism evidence="12 13">
    <name type="scientific">Acanthaster planci</name>
    <name type="common">Crown-of-thorns starfish</name>
    <dbReference type="NCBI Taxonomy" id="133434"/>
    <lineage>
        <taxon>Eukaryota</taxon>
        <taxon>Metazoa</taxon>
        <taxon>Echinodermata</taxon>
        <taxon>Eleutherozoa</taxon>
        <taxon>Asterozoa</taxon>
        <taxon>Asteroidea</taxon>
        <taxon>Valvatacea</taxon>
        <taxon>Valvatida</taxon>
        <taxon>Acanthasteridae</taxon>
        <taxon>Acanthaster</taxon>
    </lineage>
</organism>
<dbReference type="AlphaFoldDB" id="A0A8B7Y353"/>
<evidence type="ECO:0000313" key="13">
    <source>
        <dbReference type="RefSeq" id="XP_022086745.1"/>
    </source>
</evidence>
<dbReference type="OMA" id="YLICTIG"/>
<dbReference type="InterPro" id="IPR017452">
    <property type="entry name" value="GPCR_Rhodpsn_7TM"/>
</dbReference>
<comment type="similarity">
    <text evidence="9">Belongs to the G-protein coupled receptor 1 family.</text>
</comment>
<dbReference type="Pfam" id="PF00001">
    <property type="entry name" value="7tm_1"/>
    <property type="match status" value="1"/>
</dbReference>
<dbReference type="GO" id="GO:0004930">
    <property type="term" value="F:G protein-coupled receptor activity"/>
    <property type="evidence" value="ECO:0007669"/>
    <property type="project" value="UniProtKB-KW"/>
</dbReference>
<dbReference type="PROSITE" id="PS50262">
    <property type="entry name" value="G_PROTEIN_RECEP_F1_2"/>
    <property type="match status" value="1"/>
</dbReference>
<feature type="transmembrane region" description="Helical" evidence="10">
    <location>
        <begin position="273"/>
        <end position="296"/>
    </location>
</feature>
<evidence type="ECO:0000256" key="9">
    <source>
        <dbReference type="RuleBase" id="RU000688"/>
    </source>
</evidence>
<reference evidence="13" key="1">
    <citation type="submission" date="2025-08" db="UniProtKB">
        <authorList>
            <consortium name="RefSeq"/>
        </authorList>
    </citation>
    <scope>IDENTIFICATION</scope>
</reference>
<evidence type="ECO:0000256" key="2">
    <source>
        <dbReference type="ARBA" id="ARBA00022475"/>
    </source>
</evidence>
<keyword evidence="2" id="KW-1003">Cell membrane</keyword>
<feature type="transmembrane region" description="Helical" evidence="10">
    <location>
        <begin position="23"/>
        <end position="47"/>
    </location>
</feature>
<feature type="transmembrane region" description="Helical" evidence="10">
    <location>
        <begin position="247"/>
        <end position="267"/>
    </location>
</feature>
<dbReference type="Gene3D" id="1.20.1070.10">
    <property type="entry name" value="Rhodopsin 7-helix transmembrane proteins"/>
    <property type="match status" value="1"/>
</dbReference>
<name>A0A8B7Y353_ACAPL</name>
<dbReference type="PANTHER" id="PTHR24249">
    <property type="entry name" value="HISTAMINE RECEPTOR-RELATED G-PROTEIN COUPLED RECEPTOR"/>
    <property type="match status" value="1"/>
</dbReference>
<evidence type="ECO:0000259" key="11">
    <source>
        <dbReference type="PROSITE" id="PS50262"/>
    </source>
</evidence>
<dbReference type="GO" id="GO:0005886">
    <property type="term" value="C:plasma membrane"/>
    <property type="evidence" value="ECO:0007669"/>
    <property type="project" value="UniProtKB-SubCell"/>
</dbReference>
<dbReference type="Proteomes" id="UP000694845">
    <property type="component" value="Unplaced"/>
</dbReference>
<dbReference type="CDD" id="cd00637">
    <property type="entry name" value="7tm_classA_rhodopsin-like"/>
    <property type="match status" value="1"/>
</dbReference>
<keyword evidence="3 9" id="KW-0812">Transmembrane</keyword>
<dbReference type="GeneID" id="110977168"/>
<feature type="transmembrane region" description="Helical" evidence="10">
    <location>
        <begin position="98"/>
        <end position="119"/>
    </location>
</feature>
<gene>
    <name evidence="13" type="primary">LOC110977168</name>
</gene>
<sequence>MCISGPNTTNFTVEASDDIFMDILSVCIWTLTTLLILFLNSMCLILLHKVKGFSEATIVFLKSMTIGDLILGLCFYLPTVGVFLNDRRWPYGNICCYIQAWVIRTVLPLSGASVLLVTIDRYIAIVYPMQYETWLSLRRARIITCSVWTIANFYGLLTSILANWMQCFSQHYLICTIGEFNHSKAVITLIVIGVGTFLVITVMYIRILLIAQKHASQIAKHRPSVTSMASATDVPSPSPNRKSFTTVFIITMTLLIGWLPSVILGLINVETPSIPLVIATQIPLASVSWLNVIVYYTRNQAFQEAAQELHLQLIQYCKGCCKQ</sequence>